<dbReference type="GO" id="GO:0016020">
    <property type="term" value="C:membrane"/>
    <property type="evidence" value="ECO:0007669"/>
    <property type="project" value="UniProtKB-SubCell"/>
</dbReference>
<keyword evidence="6" id="KW-0479">Metal-binding</keyword>
<evidence type="ECO:0000313" key="14">
    <source>
        <dbReference type="EMBL" id="GAF26275.1"/>
    </source>
</evidence>
<gene>
    <name evidence="14" type="ORF">MTY_1614</name>
</gene>
<dbReference type="Proteomes" id="UP000063718">
    <property type="component" value="Unassembled WGS sequence"/>
</dbReference>
<accession>A0A0S6UEU3</accession>
<keyword evidence="5 12" id="KW-0812">Transmembrane</keyword>
<evidence type="ECO:0000256" key="11">
    <source>
        <dbReference type="ARBA" id="ARBA00023136"/>
    </source>
</evidence>
<dbReference type="EMBL" id="DF238840">
    <property type="protein sequence ID" value="GAF26275.1"/>
    <property type="molecule type" value="Genomic_DNA"/>
</dbReference>
<dbReference type="AlphaFoldDB" id="A0A0S6UEU3"/>
<proteinExistence type="inferred from homology"/>
<feature type="transmembrane region" description="Helical" evidence="12">
    <location>
        <begin position="16"/>
        <end position="37"/>
    </location>
</feature>
<dbReference type="CDD" id="cd06161">
    <property type="entry name" value="S2P-M50_SpoIVFB"/>
    <property type="match status" value="1"/>
</dbReference>
<evidence type="ECO:0000256" key="6">
    <source>
        <dbReference type="ARBA" id="ARBA00022723"/>
    </source>
</evidence>
<sequence length="293" mass="32148">MRVGRLGSTTLVLNDYFLLLMGLYFLLGVLPQALLLFTAVACHEGCHALVASRLGWQVKSVELFPFGGVSRLYRPAGWRLREEAIIALSGPAASSLLAAAVTLAVNYARPAPVWLLFFRQVNLILALFNLWPGLPLDGGRIYRALRARSHGLARATLEGSYGGQLLAVFLGIGSIAGFYLHLVDLQGLVLALFIFYTARQEGEMAPYMFWQDFWRQRGIKKVNPSRAGRVFWLVADPDLPLSRVIRSFAPDSFNLVAIVGRKGGLEGIVTETEILEELLSGGSATTLTSLLKK</sequence>
<comment type="similarity">
    <text evidence="3">Belongs to the peptidase M50B family.</text>
</comment>
<feature type="transmembrane region" description="Helical" evidence="12">
    <location>
        <begin position="111"/>
        <end position="131"/>
    </location>
</feature>
<dbReference type="GO" id="GO:0006508">
    <property type="term" value="P:proteolysis"/>
    <property type="evidence" value="ECO:0007669"/>
    <property type="project" value="UniProtKB-KW"/>
</dbReference>
<feature type="transmembrane region" description="Helical" evidence="12">
    <location>
        <begin position="152"/>
        <end position="172"/>
    </location>
</feature>
<dbReference type="GO" id="GO:0046872">
    <property type="term" value="F:metal ion binding"/>
    <property type="evidence" value="ECO:0007669"/>
    <property type="project" value="UniProtKB-KW"/>
</dbReference>
<evidence type="ECO:0000256" key="2">
    <source>
        <dbReference type="ARBA" id="ARBA00004141"/>
    </source>
</evidence>
<dbReference type="SUPFAM" id="SSF54631">
    <property type="entry name" value="CBS-domain pair"/>
    <property type="match status" value="1"/>
</dbReference>
<reference evidence="14" key="1">
    <citation type="journal article" date="2014" name="Gene">
        <title>Genome-guided analysis of transformation efficiency and carbon dioxide assimilation by Moorella thermoacetica Y72.</title>
        <authorList>
            <person name="Tsukahara K."/>
            <person name="Kita A."/>
            <person name="Nakashimada Y."/>
            <person name="Hoshino T."/>
            <person name="Murakami K."/>
        </authorList>
    </citation>
    <scope>NUCLEOTIDE SEQUENCE [LARGE SCALE GENOMIC DNA]</scope>
    <source>
        <strain evidence="14">Y72</strain>
    </source>
</reference>
<evidence type="ECO:0000259" key="13">
    <source>
        <dbReference type="Pfam" id="PF02163"/>
    </source>
</evidence>
<comment type="cofactor">
    <cofactor evidence="1">
        <name>Zn(2+)</name>
        <dbReference type="ChEBI" id="CHEBI:29105"/>
    </cofactor>
</comment>
<dbReference type="InterPro" id="IPR046342">
    <property type="entry name" value="CBS_dom_sf"/>
</dbReference>
<keyword evidence="4 14" id="KW-0645">Protease</keyword>
<keyword evidence="10" id="KW-0482">Metalloprotease</keyword>
<evidence type="ECO:0000256" key="7">
    <source>
        <dbReference type="ARBA" id="ARBA00022801"/>
    </source>
</evidence>
<feature type="transmembrane region" description="Helical" evidence="12">
    <location>
        <begin position="84"/>
        <end position="105"/>
    </location>
</feature>
<keyword evidence="9 12" id="KW-1133">Transmembrane helix</keyword>
<comment type="subcellular location">
    <subcellularLocation>
        <location evidence="2">Membrane</location>
        <topology evidence="2">Multi-pass membrane protein</topology>
    </subcellularLocation>
</comment>
<evidence type="ECO:0000256" key="5">
    <source>
        <dbReference type="ARBA" id="ARBA00022692"/>
    </source>
</evidence>
<dbReference type="GO" id="GO:0008237">
    <property type="term" value="F:metallopeptidase activity"/>
    <property type="evidence" value="ECO:0007669"/>
    <property type="project" value="UniProtKB-KW"/>
</dbReference>
<dbReference type="InterPro" id="IPR008915">
    <property type="entry name" value="Peptidase_M50"/>
</dbReference>
<evidence type="ECO:0000256" key="10">
    <source>
        <dbReference type="ARBA" id="ARBA00023049"/>
    </source>
</evidence>
<dbReference type="Pfam" id="PF02163">
    <property type="entry name" value="Peptidase_M50"/>
    <property type="match status" value="1"/>
</dbReference>
<protein>
    <submittedName>
        <fullName evidence="14">Zn-dependent proteases</fullName>
    </submittedName>
</protein>
<dbReference type="PANTHER" id="PTHR39188">
    <property type="entry name" value="MEMBRANE-ASSOCIATED ZINC METALLOPROTEASE M50B"/>
    <property type="match status" value="1"/>
</dbReference>
<evidence type="ECO:0000256" key="4">
    <source>
        <dbReference type="ARBA" id="ARBA00022670"/>
    </source>
</evidence>
<dbReference type="RefSeq" id="WP_025773968.1">
    <property type="nucleotide sequence ID" value="NZ_DF238840.1"/>
</dbReference>
<evidence type="ECO:0000256" key="8">
    <source>
        <dbReference type="ARBA" id="ARBA00022833"/>
    </source>
</evidence>
<evidence type="ECO:0000256" key="12">
    <source>
        <dbReference type="SAM" id="Phobius"/>
    </source>
</evidence>
<organism evidence="14">
    <name type="scientific">Moorella thermoacetica Y72</name>
    <dbReference type="NCBI Taxonomy" id="1325331"/>
    <lineage>
        <taxon>Bacteria</taxon>
        <taxon>Bacillati</taxon>
        <taxon>Bacillota</taxon>
        <taxon>Clostridia</taxon>
        <taxon>Neomoorellales</taxon>
        <taxon>Neomoorellaceae</taxon>
        <taxon>Neomoorella</taxon>
    </lineage>
</organism>
<keyword evidence="11 12" id="KW-0472">Membrane</keyword>
<keyword evidence="7" id="KW-0378">Hydrolase</keyword>
<evidence type="ECO:0000256" key="3">
    <source>
        <dbReference type="ARBA" id="ARBA00007931"/>
    </source>
</evidence>
<dbReference type="PANTHER" id="PTHR39188:SF3">
    <property type="entry name" value="STAGE IV SPORULATION PROTEIN FB"/>
    <property type="match status" value="1"/>
</dbReference>
<feature type="domain" description="Peptidase M50" evidence="13">
    <location>
        <begin position="33"/>
        <end position="105"/>
    </location>
</feature>
<evidence type="ECO:0000256" key="9">
    <source>
        <dbReference type="ARBA" id="ARBA00022989"/>
    </source>
</evidence>
<name>A0A0S6UEU3_NEOTH</name>
<keyword evidence="8" id="KW-0862">Zinc</keyword>
<evidence type="ECO:0000256" key="1">
    <source>
        <dbReference type="ARBA" id="ARBA00001947"/>
    </source>
</evidence>